<evidence type="ECO:0000313" key="3">
    <source>
        <dbReference type="Proteomes" id="UP000266298"/>
    </source>
</evidence>
<comment type="caution">
    <text evidence="2">The sequence shown here is derived from an EMBL/GenBank/DDBJ whole genome shotgun (WGS) entry which is preliminary data.</text>
</comment>
<sequence length="78" mass="7865">MAGRTRRCGAGTIQMSDSDHVAVYDTNGGSGRSDPREADDGMGTVSETADTADAESAGGTADGATGAATGLRERRRMA</sequence>
<evidence type="ECO:0000313" key="2">
    <source>
        <dbReference type="EMBL" id="RII95741.1"/>
    </source>
</evidence>
<proteinExistence type="predicted"/>
<feature type="non-terminal residue" evidence="2">
    <location>
        <position position="78"/>
    </location>
</feature>
<dbReference type="AlphaFoldDB" id="A0A399NPE2"/>
<accession>A0A399NPE2</accession>
<name>A0A399NPE2_9MICO</name>
<dbReference type="Proteomes" id="UP000266298">
    <property type="component" value="Unassembled WGS sequence"/>
</dbReference>
<protein>
    <submittedName>
        <fullName evidence="2">TetR family transcriptional regulator</fullName>
    </submittedName>
</protein>
<evidence type="ECO:0000256" key="1">
    <source>
        <dbReference type="SAM" id="MobiDB-lite"/>
    </source>
</evidence>
<feature type="region of interest" description="Disordered" evidence="1">
    <location>
        <begin position="1"/>
        <end position="78"/>
    </location>
</feature>
<organism evidence="2 3">
    <name type="scientific">Clavibacter michiganensis</name>
    <dbReference type="NCBI Taxonomy" id="28447"/>
    <lineage>
        <taxon>Bacteria</taxon>
        <taxon>Bacillati</taxon>
        <taxon>Actinomycetota</taxon>
        <taxon>Actinomycetes</taxon>
        <taxon>Micrococcales</taxon>
        <taxon>Microbacteriaceae</taxon>
        <taxon>Clavibacter</taxon>
    </lineage>
</organism>
<feature type="compositionally biased region" description="Low complexity" evidence="1">
    <location>
        <begin position="46"/>
        <end position="70"/>
    </location>
</feature>
<gene>
    <name evidence="2" type="ORF">DZF96_13975</name>
</gene>
<reference evidence="2 3" key="1">
    <citation type="submission" date="2018-08" db="EMBL/GenBank/DDBJ databases">
        <title>Genome Sequence of Clavibacter michiganensis Subspecies type strains, and the Atypical Peach-Colored Strains Isolated from Tomato.</title>
        <authorList>
            <person name="Osdaghi E."/>
            <person name="Portier P."/>
            <person name="Briand M."/>
            <person name="Jacques M.-A."/>
        </authorList>
    </citation>
    <scope>NUCLEOTIDE SEQUENCE [LARGE SCALE GENOMIC DNA]</scope>
    <source>
        <strain evidence="2 3">CFBP 7493</strain>
    </source>
</reference>
<dbReference type="EMBL" id="QWEC01000297">
    <property type="protein sequence ID" value="RII95741.1"/>
    <property type="molecule type" value="Genomic_DNA"/>
</dbReference>